<sequence>GSQRLSEVPEEIFDAFHYQTDIEEKALDYSDFVSDDEDRRAQAYLDYYDKNIIGSELLASALEGEVIANNYITKLYGYEDPFTVYLEQDGIDIEEYETFHDEVKKGLVLLHRWKKIERQLRG</sequence>
<proteinExistence type="predicted"/>
<feature type="non-terminal residue" evidence="1">
    <location>
        <position position="122"/>
    </location>
</feature>
<evidence type="ECO:0000313" key="2">
    <source>
        <dbReference type="Proteomes" id="UP001057375"/>
    </source>
</evidence>
<dbReference type="EMBL" id="BQXS01004172">
    <property type="protein sequence ID" value="GKT36503.1"/>
    <property type="molecule type" value="Genomic_DNA"/>
</dbReference>
<dbReference type="Gene3D" id="1.10.1370.30">
    <property type="match status" value="1"/>
</dbReference>
<dbReference type="SUPFAM" id="SSF55486">
    <property type="entry name" value="Metalloproteases ('zincins'), catalytic domain"/>
    <property type="match status" value="1"/>
</dbReference>
<comment type="caution">
    <text evidence="1">The sequence shown here is derived from an EMBL/GenBank/DDBJ whole genome shotgun (WGS) entry which is preliminary data.</text>
</comment>
<organism evidence="1 2">
    <name type="scientific">Aduncisulcus paluster</name>
    <dbReference type="NCBI Taxonomy" id="2918883"/>
    <lineage>
        <taxon>Eukaryota</taxon>
        <taxon>Metamonada</taxon>
        <taxon>Carpediemonas-like organisms</taxon>
        <taxon>Aduncisulcus</taxon>
    </lineage>
</organism>
<protein>
    <submittedName>
        <fullName evidence="1">Oligoendopeptidase F family protein</fullName>
    </submittedName>
</protein>
<keyword evidence="2" id="KW-1185">Reference proteome</keyword>
<accession>A0ABQ5KVM2</accession>
<reference evidence="1" key="1">
    <citation type="submission" date="2022-03" db="EMBL/GenBank/DDBJ databases">
        <title>Draft genome sequence of Aduncisulcus paluster, a free-living microaerophilic Fornicata.</title>
        <authorList>
            <person name="Yuyama I."/>
            <person name="Kume K."/>
            <person name="Tamura T."/>
            <person name="Inagaki Y."/>
            <person name="Hashimoto T."/>
        </authorList>
    </citation>
    <scope>NUCLEOTIDE SEQUENCE</scope>
    <source>
        <strain evidence="1">NY0171</strain>
    </source>
</reference>
<gene>
    <name evidence="1" type="ORF">ADUPG1_003177</name>
</gene>
<feature type="non-terminal residue" evidence="1">
    <location>
        <position position="1"/>
    </location>
</feature>
<dbReference type="Proteomes" id="UP001057375">
    <property type="component" value="Unassembled WGS sequence"/>
</dbReference>
<name>A0ABQ5KVM2_9EUKA</name>
<evidence type="ECO:0000313" key="1">
    <source>
        <dbReference type="EMBL" id="GKT36503.1"/>
    </source>
</evidence>